<keyword evidence="3" id="KW-1185">Reference proteome</keyword>
<organism evidence="2 3">
    <name type="scientific">Hymenobacter endophyticus</name>
    <dbReference type="NCBI Taxonomy" id="3076335"/>
    <lineage>
        <taxon>Bacteria</taxon>
        <taxon>Pseudomonadati</taxon>
        <taxon>Bacteroidota</taxon>
        <taxon>Cytophagia</taxon>
        <taxon>Cytophagales</taxon>
        <taxon>Hymenobacteraceae</taxon>
        <taxon>Hymenobacter</taxon>
    </lineage>
</organism>
<dbReference type="Pfam" id="PF22658">
    <property type="entry name" value="YycE-like_N"/>
    <property type="match status" value="1"/>
</dbReference>
<accession>A0ABU3THT1</accession>
<proteinExistence type="predicted"/>
<name>A0ABU3THT1_9BACT</name>
<dbReference type="InterPro" id="IPR029068">
    <property type="entry name" value="Glyas_Bleomycin-R_OHBP_Dase"/>
</dbReference>
<dbReference type="PROSITE" id="PS51819">
    <property type="entry name" value="VOC"/>
    <property type="match status" value="1"/>
</dbReference>
<dbReference type="CDD" id="cd06587">
    <property type="entry name" value="VOC"/>
    <property type="match status" value="1"/>
</dbReference>
<dbReference type="EMBL" id="JAWDJT010000006">
    <property type="protein sequence ID" value="MDU0370924.1"/>
    <property type="molecule type" value="Genomic_DNA"/>
</dbReference>
<dbReference type="InterPro" id="IPR058998">
    <property type="entry name" value="YycE-like_N"/>
</dbReference>
<dbReference type="RefSeq" id="WP_315998395.1">
    <property type="nucleotide sequence ID" value="NZ_JAWDJT010000006.1"/>
</dbReference>
<reference evidence="2 3" key="1">
    <citation type="submission" date="2023-10" db="EMBL/GenBank/DDBJ databases">
        <title>Hymenobacter endophyticus sp. nov., an isolate from the leaf tissues of wheat.</title>
        <authorList>
            <person name="Dai Y."/>
        </authorList>
    </citation>
    <scope>NUCLEOTIDE SEQUENCE [LARGE SCALE GENOMIC DNA]</scope>
    <source>
        <strain evidence="2 3">ZK17L-C2</strain>
    </source>
</reference>
<dbReference type="InterPro" id="IPR058997">
    <property type="entry name" value="YycE-like_C"/>
</dbReference>
<dbReference type="SUPFAM" id="SSF54593">
    <property type="entry name" value="Glyoxalase/Bleomycin resistance protein/Dihydroxybiphenyl dioxygenase"/>
    <property type="match status" value="1"/>
</dbReference>
<gene>
    <name evidence="2" type="ORF">ROI90_11000</name>
</gene>
<feature type="domain" description="VOC" evidence="1">
    <location>
        <begin position="3"/>
        <end position="125"/>
    </location>
</feature>
<dbReference type="Pfam" id="PF22659">
    <property type="entry name" value="YycE-like_C"/>
    <property type="match status" value="1"/>
</dbReference>
<dbReference type="InterPro" id="IPR037523">
    <property type="entry name" value="VOC_core"/>
</dbReference>
<comment type="caution">
    <text evidence="2">The sequence shown here is derived from an EMBL/GenBank/DDBJ whole genome shotgun (WGS) entry which is preliminary data.</text>
</comment>
<dbReference type="Proteomes" id="UP001250698">
    <property type="component" value="Unassembled WGS sequence"/>
</dbReference>
<protein>
    <submittedName>
        <fullName evidence="2">VOC family protein</fullName>
    </submittedName>
</protein>
<evidence type="ECO:0000313" key="3">
    <source>
        <dbReference type="Proteomes" id="UP001250698"/>
    </source>
</evidence>
<evidence type="ECO:0000259" key="1">
    <source>
        <dbReference type="PROSITE" id="PS51819"/>
    </source>
</evidence>
<dbReference type="Gene3D" id="3.10.180.10">
    <property type="entry name" value="2,3-Dihydroxybiphenyl 1,2-Dioxygenase, domain 1"/>
    <property type="match status" value="1"/>
</dbReference>
<sequence length="129" mass="14353">MIAKLRVARPTDNLPALLRFYRDGLGLTELAAFTGHNGFDGVMLGHPQAPYHLEFTHQPSHPAGRAPTADNLLVFYLPNAAEWQQAVDRMRAAGFAPVASYNPYWDQLGCTFEDPDGYRVVLQRAAWAL</sequence>
<evidence type="ECO:0000313" key="2">
    <source>
        <dbReference type="EMBL" id="MDU0370924.1"/>
    </source>
</evidence>